<proteinExistence type="inferred from homology"/>
<dbReference type="InterPro" id="IPR013815">
    <property type="entry name" value="ATP_grasp_subdomain_1"/>
</dbReference>
<organism evidence="6 7">
    <name type="scientific">Candidatus Zambryskibacteria bacterium RIFCSPHIGHO2_12_FULL_38_37</name>
    <dbReference type="NCBI Taxonomy" id="1802751"/>
    <lineage>
        <taxon>Bacteria</taxon>
        <taxon>Candidatus Zambryskiibacteriota</taxon>
    </lineage>
</organism>
<feature type="domain" description="ATP-grasp" evidence="5">
    <location>
        <begin position="114"/>
        <end position="298"/>
    </location>
</feature>
<dbReference type="Gene3D" id="3.30.1490.20">
    <property type="entry name" value="ATP-grasp fold, A domain"/>
    <property type="match status" value="1"/>
</dbReference>
<sequence>MITLPISLRIGVLRGGPSPEYDVSLQSGGHVLQNLSNTHKPFDIFISKDGTWHIHGIERSRERILKQLDVVWNALHGSYGEDGKLQELLSHHGIKYTGSDKFASAIAMNKAMAKEQVKVAGIKTPVSIIVRREDSMIDKAKEIFNSIPHPLMVKPTCGGSSIGLYIVRTFNELLSALEQVLSVHGSAIVEEYISGKSVSGFITEDFRNQPIYTFPAIVTSSGSVSTKETRAVEDMAKQVHNMLQLSHYSKSDFIVSPRRGIYFLEVNTVPKLEKKSLLLQALETVGVDTVHFIHHMLSLAVNRK</sequence>
<evidence type="ECO:0000313" key="6">
    <source>
        <dbReference type="EMBL" id="OHA97713.1"/>
    </source>
</evidence>
<evidence type="ECO:0000256" key="3">
    <source>
        <dbReference type="ARBA" id="ARBA00023316"/>
    </source>
</evidence>
<comment type="caution">
    <text evidence="6">The sequence shown here is derived from an EMBL/GenBank/DDBJ whole genome shotgun (WGS) entry which is preliminary data.</text>
</comment>
<dbReference type="SUPFAM" id="SSF56059">
    <property type="entry name" value="Glutathione synthetase ATP-binding domain-like"/>
    <property type="match status" value="1"/>
</dbReference>
<dbReference type="GO" id="GO:0046872">
    <property type="term" value="F:metal ion binding"/>
    <property type="evidence" value="ECO:0007669"/>
    <property type="project" value="InterPro"/>
</dbReference>
<dbReference type="Pfam" id="PF07478">
    <property type="entry name" value="Dala_Dala_lig_C"/>
    <property type="match status" value="2"/>
</dbReference>
<evidence type="ECO:0000259" key="5">
    <source>
        <dbReference type="PROSITE" id="PS50975"/>
    </source>
</evidence>
<comment type="similarity">
    <text evidence="1">Belongs to the D-alanine--D-alanine ligase family.</text>
</comment>
<keyword evidence="4" id="KW-0547">Nucleotide-binding</keyword>
<evidence type="ECO:0000256" key="2">
    <source>
        <dbReference type="ARBA" id="ARBA00022598"/>
    </source>
</evidence>
<dbReference type="InterPro" id="IPR011095">
    <property type="entry name" value="Dala_Dala_lig_C"/>
</dbReference>
<dbReference type="PANTHER" id="PTHR23132:SF23">
    <property type="entry name" value="D-ALANINE--D-ALANINE LIGASE B"/>
    <property type="match status" value="1"/>
</dbReference>
<protein>
    <recommendedName>
        <fullName evidence="5">ATP-grasp domain-containing protein</fullName>
    </recommendedName>
</protein>
<dbReference type="EMBL" id="MHVU01000040">
    <property type="protein sequence ID" value="OHA97713.1"/>
    <property type="molecule type" value="Genomic_DNA"/>
</dbReference>
<dbReference type="Pfam" id="PF01820">
    <property type="entry name" value="Dala_Dala_lig_N"/>
    <property type="match status" value="2"/>
</dbReference>
<dbReference type="Proteomes" id="UP000178530">
    <property type="component" value="Unassembled WGS sequence"/>
</dbReference>
<dbReference type="PROSITE" id="PS50975">
    <property type="entry name" value="ATP_GRASP"/>
    <property type="match status" value="1"/>
</dbReference>
<dbReference type="InterPro" id="IPR011761">
    <property type="entry name" value="ATP-grasp"/>
</dbReference>
<dbReference type="GO" id="GO:0008716">
    <property type="term" value="F:D-alanine-D-alanine ligase activity"/>
    <property type="evidence" value="ECO:0007669"/>
    <property type="project" value="InterPro"/>
</dbReference>
<dbReference type="AlphaFoldDB" id="A0A1G2TKJ3"/>
<dbReference type="InterPro" id="IPR011127">
    <property type="entry name" value="Dala_Dala_lig_N"/>
</dbReference>
<dbReference type="Gene3D" id="3.30.470.20">
    <property type="entry name" value="ATP-grasp fold, B domain"/>
    <property type="match status" value="1"/>
</dbReference>
<evidence type="ECO:0000256" key="1">
    <source>
        <dbReference type="ARBA" id="ARBA00010871"/>
    </source>
</evidence>
<dbReference type="GO" id="GO:0071555">
    <property type="term" value="P:cell wall organization"/>
    <property type="evidence" value="ECO:0007669"/>
    <property type="project" value="UniProtKB-KW"/>
</dbReference>
<dbReference type="PANTHER" id="PTHR23132">
    <property type="entry name" value="D-ALANINE--D-ALANINE LIGASE"/>
    <property type="match status" value="1"/>
</dbReference>
<dbReference type="SUPFAM" id="SSF52440">
    <property type="entry name" value="PreATP-grasp domain"/>
    <property type="match status" value="1"/>
</dbReference>
<accession>A0A1G2TKJ3</accession>
<keyword evidence="3" id="KW-0961">Cell wall biogenesis/degradation</keyword>
<evidence type="ECO:0000313" key="7">
    <source>
        <dbReference type="Proteomes" id="UP000178530"/>
    </source>
</evidence>
<dbReference type="GO" id="GO:0005524">
    <property type="term" value="F:ATP binding"/>
    <property type="evidence" value="ECO:0007669"/>
    <property type="project" value="UniProtKB-UniRule"/>
</dbReference>
<name>A0A1G2TKJ3_9BACT</name>
<reference evidence="6 7" key="1">
    <citation type="journal article" date="2016" name="Nat. Commun.">
        <title>Thousands of microbial genomes shed light on interconnected biogeochemical processes in an aquifer system.</title>
        <authorList>
            <person name="Anantharaman K."/>
            <person name="Brown C.T."/>
            <person name="Hug L.A."/>
            <person name="Sharon I."/>
            <person name="Castelle C.J."/>
            <person name="Probst A.J."/>
            <person name="Thomas B.C."/>
            <person name="Singh A."/>
            <person name="Wilkins M.J."/>
            <person name="Karaoz U."/>
            <person name="Brodie E.L."/>
            <person name="Williams K.H."/>
            <person name="Hubbard S.S."/>
            <person name="Banfield J.F."/>
        </authorList>
    </citation>
    <scope>NUCLEOTIDE SEQUENCE [LARGE SCALE GENOMIC DNA]</scope>
</reference>
<gene>
    <name evidence="6" type="ORF">A3E32_00540</name>
</gene>
<dbReference type="Gene3D" id="3.40.50.20">
    <property type="match status" value="2"/>
</dbReference>
<evidence type="ECO:0000256" key="4">
    <source>
        <dbReference type="PROSITE-ProRule" id="PRU00409"/>
    </source>
</evidence>
<keyword evidence="4" id="KW-0067">ATP-binding</keyword>
<dbReference type="InterPro" id="IPR016185">
    <property type="entry name" value="PreATP-grasp_dom_sf"/>
</dbReference>
<keyword evidence="2" id="KW-0436">Ligase</keyword>